<evidence type="ECO:0000256" key="1">
    <source>
        <dbReference type="SAM" id="MobiDB-lite"/>
    </source>
</evidence>
<dbReference type="Proteomes" id="UP001465976">
    <property type="component" value="Unassembled WGS sequence"/>
</dbReference>
<reference evidence="2 3" key="1">
    <citation type="submission" date="2024-02" db="EMBL/GenBank/DDBJ databases">
        <title>A draft genome for the cacao thread blight pathogen Marasmius crinis-equi.</title>
        <authorList>
            <person name="Cohen S.P."/>
            <person name="Baruah I.K."/>
            <person name="Amoako-Attah I."/>
            <person name="Bukari Y."/>
            <person name="Meinhardt L.W."/>
            <person name="Bailey B.A."/>
        </authorList>
    </citation>
    <scope>NUCLEOTIDE SEQUENCE [LARGE SCALE GENOMIC DNA]</scope>
    <source>
        <strain evidence="2 3">GH-76</strain>
    </source>
</reference>
<accession>A0ABR3EJ28</accession>
<keyword evidence="3" id="KW-1185">Reference proteome</keyword>
<name>A0ABR3EJ28_9AGAR</name>
<evidence type="ECO:0000313" key="3">
    <source>
        <dbReference type="Proteomes" id="UP001465976"/>
    </source>
</evidence>
<organism evidence="2 3">
    <name type="scientific">Marasmius crinis-equi</name>
    <dbReference type="NCBI Taxonomy" id="585013"/>
    <lineage>
        <taxon>Eukaryota</taxon>
        <taxon>Fungi</taxon>
        <taxon>Dikarya</taxon>
        <taxon>Basidiomycota</taxon>
        <taxon>Agaricomycotina</taxon>
        <taxon>Agaricomycetes</taxon>
        <taxon>Agaricomycetidae</taxon>
        <taxon>Agaricales</taxon>
        <taxon>Marasmiineae</taxon>
        <taxon>Marasmiaceae</taxon>
        <taxon>Marasmius</taxon>
    </lineage>
</organism>
<protein>
    <submittedName>
        <fullName evidence="2">Uncharacterized protein</fullName>
    </submittedName>
</protein>
<gene>
    <name evidence="2" type="ORF">V5O48_019194</name>
</gene>
<comment type="caution">
    <text evidence="2">The sequence shown here is derived from an EMBL/GenBank/DDBJ whole genome shotgun (WGS) entry which is preliminary data.</text>
</comment>
<proteinExistence type="predicted"/>
<feature type="non-terminal residue" evidence="2">
    <location>
        <position position="1"/>
    </location>
</feature>
<feature type="region of interest" description="Disordered" evidence="1">
    <location>
        <begin position="1"/>
        <end position="36"/>
    </location>
</feature>
<evidence type="ECO:0000313" key="2">
    <source>
        <dbReference type="EMBL" id="KAL0562884.1"/>
    </source>
</evidence>
<dbReference type="EMBL" id="JBAHYK010004311">
    <property type="protein sequence ID" value="KAL0562884.1"/>
    <property type="molecule type" value="Genomic_DNA"/>
</dbReference>
<sequence length="79" mass="8772">GPFQDRVYVESPDSTDHGGEDQGVLPKTEYGGRGSRVEGRRIEKVEAYTANVKTPVNEGRLLAIDWESSFRSHAEDHIA</sequence>